<organism evidence="2 3">
    <name type="scientific">Cirrhinus mrigala</name>
    <name type="common">Mrigala</name>
    <dbReference type="NCBI Taxonomy" id="683832"/>
    <lineage>
        <taxon>Eukaryota</taxon>
        <taxon>Metazoa</taxon>
        <taxon>Chordata</taxon>
        <taxon>Craniata</taxon>
        <taxon>Vertebrata</taxon>
        <taxon>Euteleostomi</taxon>
        <taxon>Actinopterygii</taxon>
        <taxon>Neopterygii</taxon>
        <taxon>Teleostei</taxon>
        <taxon>Ostariophysi</taxon>
        <taxon>Cypriniformes</taxon>
        <taxon>Cyprinidae</taxon>
        <taxon>Labeoninae</taxon>
        <taxon>Labeonini</taxon>
        <taxon>Cirrhinus</taxon>
    </lineage>
</organism>
<gene>
    <name evidence="2" type="ORF">M9458_040010</name>
</gene>
<feature type="region of interest" description="Disordered" evidence="1">
    <location>
        <begin position="23"/>
        <end position="49"/>
    </location>
</feature>
<comment type="caution">
    <text evidence="2">The sequence shown here is derived from an EMBL/GenBank/DDBJ whole genome shotgun (WGS) entry which is preliminary data.</text>
</comment>
<dbReference type="Proteomes" id="UP001529510">
    <property type="component" value="Unassembled WGS sequence"/>
</dbReference>
<dbReference type="AlphaFoldDB" id="A0ABD0NRA2"/>
<accession>A0ABD0NRA2</accession>
<dbReference type="EMBL" id="JAMKFB020000020">
    <property type="protein sequence ID" value="KAL0164257.1"/>
    <property type="molecule type" value="Genomic_DNA"/>
</dbReference>
<keyword evidence="3" id="KW-1185">Reference proteome</keyword>
<name>A0ABD0NRA2_CIRMR</name>
<feature type="non-terminal residue" evidence="2">
    <location>
        <position position="233"/>
    </location>
</feature>
<reference evidence="2 3" key="1">
    <citation type="submission" date="2024-05" db="EMBL/GenBank/DDBJ databases">
        <title>Genome sequencing and assembly of Indian major carp, Cirrhinus mrigala (Hamilton, 1822).</title>
        <authorList>
            <person name="Mohindra V."/>
            <person name="Chowdhury L.M."/>
            <person name="Lal K."/>
            <person name="Jena J.K."/>
        </authorList>
    </citation>
    <scope>NUCLEOTIDE SEQUENCE [LARGE SCALE GENOMIC DNA]</scope>
    <source>
        <strain evidence="2">CM1030</strain>
        <tissue evidence="2">Blood</tissue>
    </source>
</reference>
<evidence type="ECO:0000256" key="1">
    <source>
        <dbReference type="SAM" id="MobiDB-lite"/>
    </source>
</evidence>
<evidence type="ECO:0000313" key="3">
    <source>
        <dbReference type="Proteomes" id="UP001529510"/>
    </source>
</evidence>
<protein>
    <submittedName>
        <fullName evidence="2">Uncharacterized protein</fullName>
    </submittedName>
</protein>
<evidence type="ECO:0000313" key="2">
    <source>
        <dbReference type="EMBL" id="KAL0164257.1"/>
    </source>
</evidence>
<proteinExistence type="predicted"/>
<sequence>MPDKAQLNKQELKYTAVRCQSPSASWLEDPLSPPSASESRTPSRPVDPVAPPWLLAPSSLLWPSSPLAPPGSLVPPAPPWSVIDHPLPRDSTPTALLHPSGSFSPLLSLRLHLGPLSLWLHRHLSDPHLRISHRCHLFHLGPPDPPRHPGSLALPHALPLSAARSTPWVLSLSAPLWVSIMAVAWVTPGSFCSKSLLSPSGPPWLLKGTPMYLSPSLSLLGLHRLIRVSSPFQ</sequence>